<evidence type="ECO:0000313" key="9">
    <source>
        <dbReference type="EMBL" id="PIY69289.1"/>
    </source>
</evidence>
<comment type="similarity">
    <text evidence="1 6">Belongs to the TACO1 family.</text>
</comment>
<evidence type="ECO:0000256" key="3">
    <source>
        <dbReference type="ARBA" id="ARBA00023015"/>
    </source>
</evidence>
<dbReference type="InterPro" id="IPR026564">
    <property type="entry name" value="Transcrip_reg_TACO1-like_dom3"/>
</dbReference>
<comment type="caution">
    <text evidence="9">The sequence shown here is derived from an EMBL/GenBank/DDBJ whole genome shotgun (WGS) entry which is preliminary data.</text>
</comment>
<proteinExistence type="inferred from homology"/>
<comment type="subcellular location">
    <subcellularLocation>
        <location evidence="6">Cytoplasm</location>
    </subcellularLocation>
</comment>
<dbReference type="InterPro" id="IPR048300">
    <property type="entry name" value="TACO1_YebC-like_2nd/3rd_dom"/>
</dbReference>
<evidence type="ECO:0000256" key="1">
    <source>
        <dbReference type="ARBA" id="ARBA00008724"/>
    </source>
</evidence>
<dbReference type="Pfam" id="PF01709">
    <property type="entry name" value="Transcrip_reg"/>
    <property type="match status" value="1"/>
</dbReference>
<evidence type="ECO:0000256" key="6">
    <source>
        <dbReference type="HAMAP-Rule" id="MF_00693"/>
    </source>
</evidence>
<keyword evidence="2 6" id="KW-0963">Cytoplasm</keyword>
<evidence type="ECO:0000259" key="8">
    <source>
        <dbReference type="Pfam" id="PF20772"/>
    </source>
</evidence>
<evidence type="ECO:0000259" key="7">
    <source>
        <dbReference type="Pfam" id="PF01709"/>
    </source>
</evidence>
<dbReference type="GO" id="GO:0005829">
    <property type="term" value="C:cytosol"/>
    <property type="evidence" value="ECO:0007669"/>
    <property type="project" value="TreeGrafter"/>
</dbReference>
<dbReference type="InterPro" id="IPR029072">
    <property type="entry name" value="YebC-like"/>
</dbReference>
<dbReference type="NCBIfam" id="TIGR01033">
    <property type="entry name" value="YebC/PmpR family DNA-binding transcriptional regulator"/>
    <property type="match status" value="1"/>
</dbReference>
<dbReference type="PANTHER" id="PTHR12532">
    <property type="entry name" value="TRANSLATIONAL ACTIVATOR OF CYTOCHROME C OXIDASE 1"/>
    <property type="match status" value="1"/>
</dbReference>
<evidence type="ECO:0000256" key="4">
    <source>
        <dbReference type="ARBA" id="ARBA00023125"/>
    </source>
</evidence>
<dbReference type="InterPro" id="IPR017856">
    <property type="entry name" value="Integrase-like_N"/>
</dbReference>
<name>A0A2M7QDJ4_9BACT</name>
<feature type="domain" description="TACO1/YebC-like N-terminal" evidence="8">
    <location>
        <begin position="5"/>
        <end position="77"/>
    </location>
</feature>
<keyword evidence="3 6" id="KW-0805">Transcription regulation</keyword>
<dbReference type="InterPro" id="IPR049083">
    <property type="entry name" value="TACO1_YebC_N"/>
</dbReference>
<organism evidence="9 10">
    <name type="scientific">Candidatus Roizmanbacteria bacterium CG_4_10_14_0_8_um_filter_39_9</name>
    <dbReference type="NCBI Taxonomy" id="1974829"/>
    <lineage>
        <taxon>Bacteria</taxon>
        <taxon>Candidatus Roizmaniibacteriota</taxon>
    </lineage>
</organism>
<dbReference type="Pfam" id="PF20772">
    <property type="entry name" value="TACO1_YebC_N"/>
    <property type="match status" value="1"/>
</dbReference>
<sequence length="245" mass="27272">MSGHSKWANIKRKKGVTDKAKGIAFAKLSRIITLSVIEGGNIPDPNHNFKLRLAIDKARALNMPKDNISRAIEKGTGSGKALLREVLYEGFAPHGIALMIQATTDNPNRTVSEMKNLCEMNGGKLGSQGSVSYLFDHCGMVEFDKTANTEEAVFNFGEAMKAIDIDQNESSYYVYFPFHEFGRIKEHLGSMVTITSEVDFRPQLTITLADDSQIRSVLGLVEKLEELDDVQRVFTNLEIPDSFHE</sequence>
<dbReference type="AlphaFoldDB" id="A0A2M7QDJ4"/>
<dbReference type="NCBIfam" id="NF009044">
    <property type="entry name" value="PRK12378.1"/>
    <property type="match status" value="1"/>
</dbReference>
<dbReference type="NCBIfam" id="NF001030">
    <property type="entry name" value="PRK00110.1"/>
    <property type="match status" value="1"/>
</dbReference>
<evidence type="ECO:0000313" key="10">
    <source>
        <dbReference type="Proteomes" id="UP000230108"/>
    </source>
</evidence>
<evidence type="ECO:0000256" key="5">
    <source>
        <dbReference type="ARBA" id="ARBA00023163"/>
    </source>
</evidence>
<dbReference type="SUPFAM" id="SSF75625">
    <property type="entry name" value="YebC-like"/>
    <property type="match status" value="1"/>
</dbReference>
<dbReference type="GO" id="GO:0003677">
    <property type="term" value="F:DNA binding"/>
    <property type="evidence" value="ECO:0007669"/>
    <property type="project" value="UniProtKB-UniRule"/>
</dbReference>
<evidence type="ECO:0000256" key="2">
    <source>
        <dbReference type="ARBA" id="ARBA00022490"/>
    </source>
</evidence>
<dbReference type="InterPro" id="IPR002876">
    <property type="entry name" value="Transcrip_reg_TACO1-like"/>
</dbReference>
<dbReference type="GO" id="GO:0006355">
    <property type="term" value="P:regulation of DNA-templated transcription"/>
    <property type="evidence" value="ECO:0007669"/>
    <property type="project" value="UniProtKB-UniRule"/>
</dbReference>
<dbReference type="EMBL" id="PFLF01000036">
    <property type="protein sequence ID" value="PIY69289.1"/>
    <property type="molecule type" value="Genomic_DNA"/>
</dbReference>
<gene>
    <name evidence="9" type="ORF">COY90_01365</name>
</gene>
<dbReference type="FunFam" id="1.10.10.200:FF:000002">
    <property type="entry name" value="Probable transcriptional regulatory protein CLM62_37755"/>
    <property type="match status" value="1"/>
</dbReference>
<protein>
    <recommendedName>
        <fullName evidence="6">Probable transcriptional regulatory protein COY90_01365</fullName>
    </recommendedName>
</protein>
<dbReference type="HAMAP" id="MF_00693">
    <property type="entry name" value="Transcrip_reg_TACO1"/>
    <property type="match status" value="1"/>
</dbReference>
<reference evidence="10" key="1">
    <citation type="submission" date="2017-09" db="EMBL/GenBank/DDBJ databases">
        <title>Depth-based differentiation of microbial function through sediment-hosted aquifers and enrichment of novel symbionts in the deep terrestrial subsurface.</title>
        <authorList>
            <person name="Probst A.J."/>
            <person name="Ladd B."/>
            <person name="Jarett J.K."/>
            <person name="Geller-Mcgrath D.E."/>
            <person name="Sieber C.M.K."/>
            <person name="Emerson J.B."/>
            <person name="Anantharaman K."/>
            <person name="Thomas B.C."/>
            <person name="Malmstrom R."/>
            <person name="Stieglmeier M."/>
            <person name="Klingl A."/>
            <person name="Woyke T."/>
            <person name="Ryan C.M."/>
            <person name="Banfield J.F."/>
        </authorList>
    </citation>
    <scope>NUCLEOTIDE SEQUENCE [LARGE SCALE GENOMIC DNA]</scope>
</reference>
<feature type="domain" description="TACO1/YebC-like second and third" evidence="7">
    <location>
        <begin position="84"/>
        <end position="237"/>
    </location>
</feature>
<keyword evidence="5 6" id="KW-0804">Transcription</keyword>
<dbReference type="Proteomes" id="UP000230108">
    <property type="component" value="Unassembled WGS sequence"/>
</dbReference>
<dbReference type="PANTHER" id="PTHR12532:SF6">
    <property type="entry name" value="TRANSCRIPTIONAL REGULATORY PROTEIN YEBC-RELATED"/>
    <property type="match status" value="1"/>
</dbReference>
<accession>A0A2M7QDJ4</accession>
<keyword evidence="4 6" id="KW-0238">DNA-binding</keyword>
<dbReference type="Gene3D" id="1.10.10.200">
    <property type="match status" value="1"/>
</dbReference>
<dbReference type="Gene3D" id="3.30.70.980">
    <property type="match status" value="2"/>
</dbReference>